<keyword evidence="2" id="KW-1185">Reference proteome</keyword>
<dbReference type="AlphaFoldDB" id="A0A6G7J0L3"/>
<protein>
    <submittedName>
        <fullName evidence="1">Uncharacterized protein</fullName>
    </submittedName>
</protein>
<sequence>MTNIGLGIRKILSGWGYSGVQVTEKLYGKSISEKVLDEINAKIRKLQGG</sequence>
<proteinExistence type="predicted"/>
<name>A0A6G7J0L3_9FLAO</name>
<evidence type="ECO:0000313" key="1">
    <source>
        <dbReference type="EMBL" id="QII44104.1"/>
    </source>
</evidence>
<evidence type="ECO:0000313" key="2">
    <source>
        <dbReference type="Proteomes" id="UP000502928"/>
    </source>
</evidence>
<dbReference type="Proteomes" id="UP000502928">
    <property type="component" value="Chromosome"/>
</dbReference>
<accession>A0A6G7J0L3</accession>
<dbReference type="EMBL" id="CP049616">
    <property type="protein sequence ID" value="QII44104.1"/>
    <property type="molecule type" value="Genomic_DNA"/>
</dbReference>
<dbReference type="KEGG" id="mut:GVT53_05265"/>
<gene>
    <name evidence="1" type="ORF">GVT53_05265</name>
</gene>
<dbReference type="RefSeq" id="WP_166247765.1">
    <property type="nucleotide sequence ID" value="NZ_CP049616.1"/>
</dbReference>
<organism evidence="1 2">
    <name type="scientific">Flagellimonas oceani</name>
    <dbReference type="NCBI Taxonomy" id="2698672"/>
    <lineage>
        <taxon>Bacteria</taxon>
        <taxon>Pseudomonadati</taxon>
        <taxon>Bacteroidota</taxon>
        <taxon>Flavobacteriia</taxon>
        <taxon>Flavobacteriales</taxon>
        <taxon>Flavobacteriaceae</taxon>
        <taxon>Flagellimonas</taxon>
    </lineage>
</organism>
<reference evidence="1 2" key="1">
    <citation type="submission" date="2020-02" db="EMBL/GenBank/DDBJ databases">
        <title>Complete genome of Muricauda sp. 501str8.</title>
        <authorList>
            <person name="Dong B."/>
            <person name="Zhu S."/>
            <person name="Yang J."/>
            <person name="Chen J."/>
        </authorList>
    </citation>
    <scope>NUCLEOTIDE SEQUENCE [LARGE SCALE GENOMIC DNA]</scope>
    <source>
        <strain evidence="1 2">501str8</strain>
    </source>
</reference>